<comment type="similarity">
    <text evidence="1">Belongs to the peptidase C59 family.</text>
</comment>
<sequence length="335" mass="37301">MCTALYIQSPQKDAFFGRTMDFSYPLSPEMYFIPKGYTWNNLMKTHKIHNQYRIMGIGQNISPVILADGVNEKGFAAAALYFPGYAQYDPIVSQDAPRISIAALELVNLLLGQCDSVSGAASMLRMIRIVGLKDSVTDSVAPLHWILADKSGKCMVVEKTADGLHLYNNPIGVFANSPDFQWHMTNLRNYMNVTPPQKQNAEWNDVKLTPFGQGTGTFGLPGDYTPPSRFVRTAFQKSHAMLPDKKEEALLTCFHLMESVSIPKGVVMTDKGTADFTQYTAFIDLSETRYYFRTYDNSQIAAVKLPAQCDCTSKILSLGKLARPLIFDSLKNTAN</sequence>
<name>A0ABQ0B522_9FIRM</name>
<evidence type="ECO:0000256" key="2">
    <source>
        <dbReference type="ARBA" id="ARBA00022801"/>
    </source>
</evidence>
<feature type="domain" description="Choloylglycine hydrolase/NAAA C-terminal" evidence="3">
    <location>
        <begin position="2"/>
        <end position="313"/>
    </location>
</feature>
<dbReference type="InterPro" id="IPR052193">
    <property type="entry name" value="Peptidase_C59"/>
</dbReference>
<dbReference type="RefSeq" id="WP_095171999.1">
    <property type="nucleotide sequence ID" value="NZ_BAABYW010000001.1"/>
</dbReference>
<keyword evidence="5" id="KW-1185">Reference proteome</keyword>
<organism evidence="4 5">
    <name type="scientific">Blautia hominis</name>
    <dbReference type="NCBI Taxonomy" id="2025493"/>
    <lineage>
        <taxon>Bacteria</taxon>
        <taxon>Bacillati</taxon>
        <taxon>Bacillota</taxon>
        <taxon>Clostridia</taxon>
        <taxon>Lachnospirales</taxon>
        <taxon>Lachnospiraceae</taxon>
        <taxon>Blautia</taxon>
    </lineage>
</organism>
<dbReference type="Proteomes" id="UP001600943">
    <property type="component" value="Unassembled WGS sequence"/>
</dbReference>
<accession>A0ABQ0B522</accession>
<keyword evidence="2 4" id="KW-0378">Hydrolase</keyword>
<dbReference type="PANTHER" id="PTHR35527">
    <property type="entry name" value="CHOLOYLGLYCINE HYDROLASE"/>
    <property type="match status" value="1"/>
</dbReference>
<dbReference type="Pfam" id="PF02275">
    <property type="entry name" value="CBAH"/>
    <property type="match status" value="1"/>
</dbReference>
<dbReference type="GO" id="GO:0016787">
    <property type="term" value="F:hydrolase activity"/>
    <property type="evidence" value="ECO:0007669"/>
    <property type="project" value="UniProtKB-KW"/>
</dbReference>
<evidence type="ECO:0000313" key="4">
    <source>
        <dbReference type="EMBL" id="GAA6406545.1"/>
    </source>
</evidence>
<dbReference type="SUPFAM" id="SSF56235">
    <property type="entry name" value="N-terminal nucleophile aminohydrolases (Ntn hydrolases)"/>
    <property type="match status" value="1"/>
</dbReference>
<evidence type="ECO:0000313" key="5">
    <source>
        <dbReference type="Proteomes" id="UP001600943"/>
    </source>
</evidence>
<dbReference type="InterPro" id="IPR029132">
    <property type="entry name" value="CBAH/NAAA_C"/>
</dbReference>
<dbReference type="EMBL" id="BAABYW010000001">
    <property type="protein sequence ID" value="GAA6406545.1"/>
    <property type="molecule type" value="Genomic_DNA"/>
</dbReference>
<dbReference type="PANTHER" id="PTHR35527:SF2">
    <property type="entry name" value="HYDROLASE"/>
    <property type="match status" value="1"/>
</dbReference>
<dbReference type="Gene3D" id="3.60.60.10">
    <property type="entry name" value="Penicillin V Acylase, Chain A"/>
    <property type="match status" value="1"/>
</dbReference>
<reference evidence="4 5" key="1">
    <citation type="submission" date="2024-04" db="EMBL/GenBank/DDBJ databases">
        <title>Defined microbial consortia suppress multidrug-resistant proinflammatory Enterobacteriaceae via ecological control.</title>
        <authorList>
            <person name="Furuichi M."/>
            <person name="Kawaguchi T."/>
            <person name="Pust M."/>
            <person name="Yasuma K."/>
            <person name="Plichta D."/>
            <person name="Hasegawa N."/>
            <person name="Ohya T."/>
            <person name="Bhattarai S."/>
            <person name="Sasajima S."/>
            <person name="Aoto Y."/>
            <person name="Tuganbaev T."/>
            <person name="Yaginuma M."/>
            <person name="Ueda M."/>
            <person name="Okahashi N."/>
            <person name="Amafuji K."/>
            <person name="Kiridooshi Y."/>
            <person name="Sugita K."/>
            <person name="Strazar M."/>
            <person name="Skelly A."/>
            <person name="Suda W."/>
            <person name="Hattori M."/>
            <person name="Nakamoto N."/>
            <person name="Caballero S."/>
            <person name="Norman J."/>
            <person name="Olle B."/>
            <person name="Tanoue T."/>
            <person name="Arita M."/>
            <person name="Bucci V."/>
            <person name="Atarashi K."/>
            <person name="Xavier R."/>
            <person name="Honda K."/>
        </authorList>
    </citation>
    <scope>NUCLEOTIDE SEQUENCE [LARGE SCALE GENOMIC DNA]</scope>
    <source>
        <strain evidence="5">k04-0078-D8-1</strain>
    </source>
</reference>
<protein>
    <submittedName>
        <fullName evidence="4">Choloylglycine hydrolase family protein</fullName>
    </submittedName>
</protein>
<comment type="caution">
    <text evidence="4">The sequence shown here is derived from an EMBL/GenBank/DDBJ whole genome shotgun (WGS) entry which is preliminary data.</text>
</comment>
<proteinExistence type="inferred from homology"/>
<gene>
    <name evidence="4" type="ORF">K040078D81_06620</name>
</gene>
<dbReference type="CDD" id="cd00542">
    <property type="entry name" value="Ntn_PVA"/>
    <property type="match status" value="1"/>
</dbReference>
<evidence type="ECO:0000256" key="1">
    <source>
        <dbReference type="ARBA" id="ARBA00006625"/>
    </source>
</evidence>
<dbReference type="InterPro" id="IPR029055">
    <property type="entry name" value="Ntn_hydrolases_N"/>
</dbReference>
<evidence type="ECO:0000259" key="3">
    <source>
        <dbReference type="Pfam" id="PF02275"/>
    </source>
</evidence>